<dbReference type="AlphaFoldDB" id="A0A4C1UYZ6"/>
<organism evidence="1 2">
    <name type="scientific">Eumeta variegata</name>
    <name type="common">Bagworm moth</name>
    <name type="synonym">Eumeta japonica</name>
    <dbReference type="NCBI Taxonomy" id="151549"/>
    <lineage>
        <taxon>Eukaryota</taxon>
        <taxon>Metazoa</taxon>
        <taxon>Ecdysozoa</taxon>
        <taxon>Arthropoda</taxon>
        <taxon>Hexapoda</taxon>
        <taxon>Insecta</taxon>
        <taxon>Pterygota</taxon>
        <taxon>Neoptera</taxon>
        <taxon>Endopterygota</taxon>
        <taxon>Lepidoptera</taxon>
        <taxon>Glossata</taxon>
        <taxon>Ditrysia</taxon>
        <taxon>Tineoidea</taxon>
        <taxon>Psychidae</taxon>
        <taxon>Oiketicinae</taxon>
        <taxon>Eumeta</taxon>
    </lineage>
</organism>
<dbReference type="EMBL" id="BGZK01000249">
    <property type="protein sequence ID" value="GBP31688.1"/>
    <property type="molecule type" value="Genomic_DNA"/>
</dbReference>
<name>A0A4C1UYZ6_EUMVA</name>
<sequence>MAVIIRRSTPKLVGSDASYRLSTYELEALNALPASRSRRRLCQTSAGFAMSFRLKRRPDPAPTALTIARTIWLLHRPPATESLDANMRSSL</sequence>
<evidence type="ECO:0000313" key="2">
    <source>
        <dbReference type="Proteomes" id="UP000299102"/>
    </source>
</evidence>
<proteinExistence type="predicted"/>
<accession>A0A4C1UYZ6</accession>
<comment type="caution">
    <text evidence="1">The sequence shown here is derived from an EMBL/GenBank/DDBJ whole genome shotgun (WGS) entry which is preliminary data.</text>
</comment>
<evidence type="ECO:0000313" key="1">
    <source>
        <dbReference type="EMBL" id="GBP31688.1"/>
    </source>
</evidence>
<reference evidence="1 2" key="1">
    <citation type="journal article" date="2019" name="Commun. Biol.">
        <title>The bagworm genome reveals a unique fibroin gene that provides high tensile strength.</title>
        <authorList>
            <person name="Kono N."/>
            <person name="Nakamura H."/>
            <person name="Ohtoshi R."/>
            <person name="Tomita M."/>
            <person name="Numata K."/>
            <person name="Arakawa K."/>
        </authorList>
    </citation>
    <scope>NUCLEOTIDE SEQUENCE [LARGE SCALE GENOMIC DNA]</scope>
</reference>
<keyword evidence="2" id="KW-1185">Reference proteome</keyword>
<gene>
    <name evidence="1" type="ORF">EVAR_84134_1</name>
</gene>
<protein>
    <submittedName>
        <fullName evidence="1">Uncharacterized protein</fullName>
    </submittedName>
</protein>
<dbReference type="Proteomes" id="UP000299102">
    <property type="component" value="Unassembled WGS sequence"/>
</dbReference>
<dbReference type="OrthoDB" id="7314485at2759"/>